<evidence type="ECO:0000256" key="1">
    <source>
        <dbReference type="ARBA" id="ARBA00004651"/>
    </source>
</evidence>
<evidence type="ECO:0000256" key="6">
    <source>
        <dbReference type="SAM" id="Phobius"/>
    </source>
</evidence>
<feature type="transmembrane region" description="Helical" evidence="6">
    <location>
        <begin position="275"/>
        <end position="299"/>
    </location>
</feature>
<keyword evidence="2" id="KW-1003">Cell membrane</keyword>
<feature type="transmembrane region" description="Helical" evidence="6">
    <location>
        <begin position="6"/>
        <end position="25"/>
    </location>
</feature>
<dbReference type="EMBL" id="CP001124">
    <property type="protein sequence ID" value="ACH38846.1"/>
    <property type="molecule type" value="Genomic_DNA"/>
</dbReference>
<reference evidence="8 9" key="1">
    <citation type="submission" date="2008-07" db="EMBL/GenBank/DDBJ databases">
        <title>Complete sequence of Geobacter bemidjiensis BEM.</title>
        <authorList>
            <consortium name="US DOE Joint Genome Institute"/>
            <person name="Lucas S."/>
            <person name="Copeland A."/>
            <person name="Lapidus A."/>
            <person name="Glavina del Rio T."/>
            <person name="Dalin E."/>
            <person name="Tice H."/>
            <person name="Bruce D."/>
            <person name="Goodwin L."/>
            <person name="Pitluck S."/>
            <person name="Kiss H."/>
            <person name="Brettin T."/>
            <person name="Detter J.C."/>
            <person name="Han C."/>
            <person name="Kuske C.R."/>
            <person name="Schmutz J."/>
            <person name="Larimer F."/>
            <person name="Land M."/>
            <person name="Hauser L."/>
            <person name="Kyrpides N."/>
            <person name="Lykidis A."/>
            <person name="Lovley D."/>
            <person name="Richardson P."/>
        </authorList>
    </citation>
    <scope>NUCLEOTIDE SEQUENCE [LARGE SCALE GENOMIC DNA]</scope>
    <source>
        <strain evidence="9">ATCC BAA-1014 / DSM 16622 / JCM 12645 / Bem</strain>
    </source>
</reference>
<dbReference type="AlphaFoldDB" id="B5EAY5"/>
<gene>
    <name evidence="8" type="primary">tadC-2</name>
    <name evidence="8" type="ordered locus">Gbem_1831</name>
</gene>
<comment type="subcellular location">
    <subcellularLocation>
        <location evidence="1">Cell membrane</location>
        <topology evidence="1">Multi-pass membrane protein</topology>
    </subcellularLocation>
</comment>
<dbReference type="HOGENOM" id="CLU_056917_0_1_7"/>
<proteinExistence type="predicted"/>
<evidence type="ECO:0000313" key="8">
    <source>
        <dbReference type="EMBL" id="ACH38846.1"/>
    </source>
</evidence>
<dbReference type="Pfam" id="PF00482">
    <property type="entry name" value="T2SSF"/>
    <property type="match status" value="1"/>
</dbReference>
<evidence type="ECO:0000313" key="9">
    <source>
        <dbReference type="Proteomes" id="UP000008825"/>
    </source>
</evidence>
<keyword evidence="9" id="KW-1185">Reference proteome</keyword>
<dbReference type="Proteomes" id="UP000008825">
    <property type="component" value="Chromosome"/>
</dbReference>
<dbReference type="RefSeq" id="WP_012530265.1">
    <property type="nucleotide sequence ID" value="NC_011146.1"/>
</dbReference>
<dbReference type="GO" id="GO:0005886">
    <property type="term" value="C:plasma membrane"/>
    <property type="evidence" value="ECO:0007669"/>
    <property type="project" value="UniProtKB-SubCell"/>
</dbReference>
<protein>
    <submittedName>
        <fullName evidence="8">Flp pilus inner membrane protein TadC, putative</fullName>
    </submittedName>
</protein>
<evidence type="ECO:0000256" key="5">
    <source>
        <dbReference type="ARBA" id="ARBA00023136"/>
    </source>
</evidence>
<evidence type="ECO:0000256" key="2">
    <source>
        <dbReference type="ARBA" id="ARBA00022475"/>
    </source>
</evidence>
<reference evidence="8 9" key="2">
    <citation type="journal article" date="2010" name="BMC Genomics">
        <title>The genome of Geobacter bemidjiensis, exemplar for the subsurface clade of Geobacter species that predominate in Fe(III)-reducing subsurface environments.</title>
        <authorList>
            <person name="Aklujkar M."/>
            <person name="Young N.D."/>
            <person name="Holmes D."/>
            <person name="Chavan M."/>
            <person name="Risso C."/>
            <person name="Kiss H.E."/>
            <person name="Han C.S."/>
            <person name="Land M.L."/>
            <person name="Lovley D.R."/>
        </authorList>
    </citation>
    <scope>NUCLEOTIDE SEQUENCE [LARGE SCALE GENOMIC DNA]</scope>
    <source>
        <strain evidence="9">ATCC BAA-1014 / DSM 16622 / JCM 12645 / Bem</strain>
    </source>
</reference>
<keyword evidence="3 6" id="KW-0812">Transmembrane</keyword>
<accession>B5EAY5</accession>
<dbReference type="PANTHER" id="PTHR35007">
    <property type="entry name" value="INTEGRAL MEMBRANE PROTEIN-RELATED"/>
    <property type="match status" value="1"/>
</dbReference>
<keyword evidence="5 6" id="KW-0472">Membrane</keyword>
<dbReference type="PANTHER" id="PTHR35007:SF2">
    <property type="entry name" value="PILUS ASSEMBLE PROTEIN"/>
    <property type="match status" value="1"/>
</dbReference>
<evidence type="ECO:0000256" key="3">
    <source>
        <dbReference type="ARBA" id="ARBA00022692"/>
    </source>
</evidence>
<dbReference type="STRING" id="404380.Gbem_1831"/>
<dbReference type="InterPro" id="IPR018076">
    <property type="entry name" value="T2SS_GspF_dom"/>
</dbReference>
<sequence length="304" mass="33682">MLALITASIFASVTVLIGVLLYPLLSRQESVRQRLTKLMPQQEEEAPPLVPTPTKWQRTLSELGIKQQIRPADLRTYREAVTAAGFKKEAVYVFLGAKLFLAFLLPAGYLMLFALPRGTMASSISILVATACAVAGYLLPTIWLDRRAGVRKTAIFHALPDVLDLLTVCVEAGLGLDAAIIKTAENFQEKNCPLIAEFNAVILEIRAGRPRSEALKGLAERTTLDDIKALVSMLIQTEKLGTSLGKTLRIYSDSLRTKRKQLAEERAAKTAVKMLFPLTFCVFPAFMVVLLVPAFFRIFQMFKH</sequence>
<keyword evidence="4 6" id="KW-1133">Transmembrane helix</keyword>
<name>B5EAY5_CITBB</name>
<organism evidence="8 9">
    <name type="scientific">Citrifermentans bemidjiense (strain ATCC BAA-1014 / DSM 16622 / JCM 12645 / Bem)</name>
    <name type="common">Geobacter bemidjiensis</name>
    <dbReference type="NCBI Taxonomy" id="404380"/>
    <lineage>
        <taxon>Bacteria</taxon>
        <taxon>Pseudomonadati</taxon>
        <taxon>Thermodesulfobacteriota</taxon>
        <taxon>Desulfuromonadia</taxon>
        <taxon>Geobacterales</taxon>
        <taxon>Geobacteraceae</taxon>
        <taxon>Citrifermentans</taxon>
    </lineage>
</organism>
<feature type="transmembrane region" description="Helical" evidence="6">
    <location>
        <begin position="124"/>
        <end position="144"/>
    </location>
</feature>
<evidence type="ECO:0000256" key="4">
    <source>
        <dbReference type="ARBA" id="ARBA00022989"/>
    </source>
</evidence>
<evidence type="ECO:0000259" key="7">
    <source>
        <dbReference type="Pfam" id="PF00482"/>
    </source>
</evidence>
<dbReference type="eggNOG" id="COG2064">
    <property type="taxonomic scope" value="Bacteria"/>
</dbReference>
<dbReference type="KEGG" id="gbm:Gbem_1831"/>
<dbReference type="OrthoDB" id="9810662at2"/>
<feature type="domain" description="Type II secretion system protein GspF" evidence="7">
    <location>
        <begin position="163"/>
        <end position="291"/>
    </location>
</feature>
<feature type="transmembrane region" description="Helical" evidence="6">
    <location>
        <begin position="91"/>
        <end position="112"/>
    </location>
</feature>